<keyword evidence="2" id="KW-1185">Reference proteome</keyword>
<reference evidence="1 2" key="1">
    <citation type="submission" date="2015-11" db="EMBL/GenBank/DDBJ databases">
        <title>Draft Genome Sequence of the Strain BR 10303 (Bradyrhizobium sp.) isolated from nodules of Centrolobium paraense.</title>
        <authorList>
            <person name="Zelli J.E."/>
            <person name="Simoes-Araujo J.L."/>
            <person name="Barauna A.C."/>
            <person name="Silva K."/>
        </authorList>
    </citation>
    <scope>NUCLEOTIDE SEQUENCE [LARGE SCALE GENOMIC DNA]</scope>
    <source>
        <strain evidence="1 2">BR 10303</strain>
    </source>
</reference>
<gene>
    <name evidence="1" type="ORF">AS156_14975</name>
</gene>
<dbReference type="Proteomes" id="UP000057737">
    <property type="component" value="Unassembled WGS sequence"/>
</dbReference>
<protein>
    <submittedName>
        <fullName evidence="1">Uncharacterized protein</fullName>
    </submittedName>
</protein>
<sequence>MKDRVMTAAEARKLASEYRAQARQAGISQKRASLLTNISRTFSGLASQLEILEADVAAEQRKPR</sequence>
<dbReference type="AlphaFoldDB" id="A0A125Q737"/>
<accession>A0A125Q737</accession>
<proteinExistence type="predicted"/>
<dbReference type="EMBL" id="LNCU01000098">
    <property type="protein sequence ID" value="KWV49832.1"/>
    <property type="molecule type" value="Genomic_DNA"/>
</dbReference>
<name>A0A125Q737_9BRAD</name>
<organism evidence="1 2">
    <name type="scientific">Bradyrhizobium macuxiense</name>
    <dbReference type="NCBI Taxonomy" id="1755647"/>
    <lineage>
        <taxon>Bacteria</taxon>
        <taxon>Pseudomonadati</taxon>
        <taxon>Pseudomonadota</taxon>
        <taxon>Alphaproteobacteria</taxon>
        <taxon>Hyphomicrobiales</taxon>
        <taxon>Nitrobacteraceae</taxon>
        <taxon>Bradyrhizobium</taxon>
    </lineage>
</organism>
<comment type="caution">
    <text evidence="1">The sequence shown here is derived from an EMBL/GenBank/DDBJ whole genome shotgun (WGS) entry which is preliminary data.</text>
</comment>
<evidence type="ECO:0000313" key="2">
    <source>
        <dbReference type="Proteomes" id="UP000057737"/>
    </source>
</evidence>
<evidence type="ECO:0000313" key="1">
    <source>
        <dbReference type="EMBL" id="KWV49832.1"/>
    </source>
</evidence>